<comment type="subcellular location">
    <subcellularLocation>
        <location evidence="1">Cell outer membrane</location>
    </subcellularLocation>
</comment>
<keyword evidence="3" id="KW-0813">Transport</keyword>
<keyword evidence="6" id="KW-0653">Protein transport</keyword>
<organism evidence="12 13">
    <name type="scientific">Photorhabdus cinerea</name>
    <dbReference type="NCBI Taxonomy" id="471575"/>
    <lineage>
        <taxon>Bacteria</taxon>
        <taxon>Pseudomonadati</taxon>
        <taxon>Pseudomonadota</taxon>
        <taxon>Gammaproteobacteria</taxon>
        <taxon>Enterobacterales</taxon>
        <taxon>Morganellaceae</taxon>
        <taxon>Photorhabdus</taxon>
    </lineage>
</organism>
<dbReference type="PIRSF" id="PIRSF029745">
    <property type="entry name" value="FhaC"/>
    <property type="match status" value="1"/>
</dbReference>
<dbReference type="InterPro" id="IPR027282">
    <property type="entry name" value="TPS"/>
</dbReference>
<keyword evidence="5" id="KW-0812">Transmembrane</keyword>
<dbReference type="InterPro" id="IPR013686">
    <property type="entry name" value="Polypept-transport_assoc_ShlB"/>
</dbReference>
<evidence type="ECO:0000256" key="8">
    <source>
        <dbReference type="ARBA" id="ARBA00023136"/>
    </source>
</evidence>
<dbReference type="GO" id="GO:0006811">
    <property type="term" value="P:monoatomic ion transport"/>
    <property type="evidence" value="ECO:0007669"/>
    <property type="project" value="UniProtKB-KW"/>
</dbReference>
<protein>
    <submittedName>
        <fullName evidence="12">ShlB/FhaC/HecB family hemolysin secretion/activation protein</fullName>
    </submittedName>
</protein>
<evidence type="ECO:0000256" key="6">
    <source>
        <dbReference type="ARBA" id="ARBA00022927"/>
    </source>
</evidence>
<dbReference type="Pfam" id="PF17287">
    <property type="entry name" value="POTRA_3"/>
    <property type="match status" value="1"/>
</dbReference>
<dbReference type="EMBL" id="PUJW01000031">
    <property type="protein sequence ID" value="NHB94264.1"/>
    <property type="molecule type" value="Genomic_DNA"/>
</dbReference>
<dbReference type="FunFam" id="2.40.160.50:FF:000009">
    <property type="entry name" value="Putative hemolysin activator protein"/>
    <property type="match status" value="1"/>
</dbReference>
<dbReference type="GO" id="GO:0046819">
    <property type="term" value="P:protein secretion by the type V secretion system"/>
    <property type="evidence" value="ECO:0007669"/>
    <property type="project" value="TreeGrafter"/>
</dbReference>
<dbReference type="PANTHER" id="PTHR34597:SF3">
    <property type="entry name" value="OUTER MEMBRANE TRANSPORTER CDIB"/>
    <property type="match status" value="1"/>
</dbReference>
<dbReference type="PROSITE" id="PS51779">
    <property type="entry name" value="POTRA"/>
    <property type="match status" value="1"/>
</dbReference>
<keyword evidence="4" id="KW-1134">Transmembrane beta strand</keyword>
<name>A0A7X5TJE8_9GAMM</name>
<feature type="chain" id="PRO_5031380992" evidence="10">
    <location>
        <begin position="21"/>
        <end position="554"/>
    </location>
</feature>
<keyword evidence="8" id="KW-0472">Membrane</keyword>
<dbReference type="Pfam" id="PF08479">
    <property type="entry name" value="POTRA_2"/>
    <property type="match status" value="1"/>
</dbReference>
<evidence type="ECO:0000313" key="12">
    <source>
        <dbReference type="EMBL" id="NHB94264.1"/>
    </source>
</evidence>
<evidence type="ECO:0000256" key="3">
    <source>
        <dbReference type="ARBA" id="ARBA00022448"/>
    </source>
</evidence>
<reference evidence="12 13" key="1">
    <citation type="submission" date="2018-02" db="EMBL/GenBank/DDBJ databases">
        <authorList>
            <person name="Machado R.A."/>
        </authorList>
    </citation>
    <scope>NUCLEOTIDE SEQUENCE [LARGE SCALE GENOMIC DNA]</scope>
    <source>
        <strain evidence="12 13">DSM 19724</strain>
    </source>
</reference>
<accession>A0A7X5TJE8</accession>
<keyword evidence="10" id="KW-0732">Signal</keyword>
<dbReference type="PANTHER" id="PTHR34597">
    <property type="entry name" value="SLR1661 PROTEIN"/>
    <property type="match status" value="1"/>
</dbReference>
<dbReference type="GO" id="GO:0098046">
    <property type="term" value="C:type V protein secretion system complex"/>
    <property type="evidence" value="ECO:0007669"/>
    <property type="project" value="TreeGrafter"/>
</dbReference>
<feature type="domain" description="POTRA" evidence="11">
    <location>
        <begin position="69"/>
        <end position="145"/>
    </location>
</feature>
<dbReference type="InterPro" id="IPR051544">
    <property type="entry name" value="TPS_OM_transporter"/>
</dbReference>
<keyword evidence="9" id="KW-0998">Cell outer membrane</keyword>
<evidence type="ECO:0000256" key="10">
    <source>
        <dbReference type="SAM" id="SignalP"/>
    </source>
</evidence>
<sequence>MKSSILVLAVFCSVVSGSQAADISDQQLIHQQERQKALEAQLAPPPADVSLSVPEKTVPAAFPTEARCFPLTRVILTGTENFPHWLPLTRLALQGEHHCLGTQGINQLMNRLQNRLIDSGYVTSRILAPTQDLNTGTLKLVVIPGKIRHIRYTPNSGHYIQRITPFPAREGNLLDLRDIEQGLENLQRVPTVQANMRIEPDEQPGESDIVLDWRQTRHWRLASYWDDSGTKSTGRYQGGFTFYLDNPLALSDLFYLSAGRDIHTAAGQGSQNDTLHYSLPFGYWMAGMTASHYDYHQTIAGLNQPIRYRGKSHNLSVQLSRVLYRNDHQKTTLNSEIYRRTARNFIDDTEIEVQHRETAGWKLGLSHRYDIGSATLDTGVTYQQGMRWFGAQPAPEESQHTGTALSKITQFSATLSGPLRLFSQPFSYQTQYLRQISTTPLTPQDQFSIGGRWTVRGFDGELTLSADRGWYSRNELDWHTPLHGQSLYLALDYGEVGGPGSEALLGKHLAGSALGWRGSLKRLSYDLFVGVPLSKPAGFQTSPVTAGFNLYWQY</sequence>
<dbReference type="Gene3D" id="2.40.160.50">
    <property type="entry name" value="membrane protein fhac: a member of the omp85/tpsb transporter family"/>
    <property type="match status" value="1"/>
</dbReference>
<dbReference type="RefSeq" id="WP_166310177.1">
    <property type="nucleotide sequence ID" value="NZ_CAWPIB010000031.1"/>
</dbReference>
<evidence type="ECO:0000256" key="4">
    <source>
        <dbReference type="ARBA" id="ARBA00022452"/>
    </source>
</evidence>
<evidence type="ECO:0000313" key="13">
    <source>
        <dbReference type="Proteomes" id="UP000591844"/>
    </source>
</evidence>
<proteinExistence type="inferred from homology"/>
<dbReference type="InterPro" id="IPR034746">
    <property type="entry name" value="POTRA"/>
</dbReference>
<keyword evidence="7" id="KW-0406">Ion transport</keyword>
<keyword evidence="13" id="KW-1185">Reference proteome</keyword>
<dbReference type="AlphaFoldDB" id="A0A7X5TJE8"/>
<evidence type="ECO:0000256" key="2">
    <source>
        <dbReference type="ARBA" id="ARBA00009055"/>
    </source>
</evidence>
<dbReference type="GO" id="GO:0008320">
    <property type="term" value="F:protein transmembrane transporter activity"/>
    <property type="evidence" value="ECO:0007669"/>
    <property type="project" value="TreeGrafter"/>
</dbReference>
<evidence type="ECO:0000256" key="7">
    <source>
        <dbReference type="ARBA" id="ARBA00023065"/>
    </source>
</evidence>
<evidence type="ECO:0000256" key="9">
    <source>
        <dbReference type="ARBA" id="ARBA00023237"/>
    </source>
</evidence>
<evidence type="ECO:0000259" key="11">
    <source>
        <dbReference type="PROSITE" id="PS51779"/>
    </source>
</evidence>
<dbReference type="InterPro" id="IPR035251">
    <property type="entry name" value="ShlB_POTRA"/>
</dbReference>
<feature type="signal peptide" evidence="10">
    <location>
        <begin position="1"/>
        <end position="20"/>
    </location>
</feature>
<dbReference type="InterPro" id="IPR005565">
    <property type="entry name" value="Hemolysn_activator_HlyB_C"/>
</dbReference>
<comment type="caution">
    <text evidence="12">The sequence shown here is derived from an EMBL/GenBank/DDBJ whole genome shotgun (WGS) entry which is preliminary data.</text>
</comment>
<dbReference type="Proteomes" id="UP000591844">
    <property type="component" value="Unassembled WGS sequence"/>
</dbReference>
<gene>
    <name evidence="12" type="ORF">C5469_19860</name>
</gene>
<comment type="similarity">
    <text evidence="2">Belongs to the TPS (TC 1.B.20) family.</text>
</comment>
<evidence type="ECO:0000256" key="5">
    <source>
        <dbReference type="ARBA" id="ARBA00022692"/>
    </source>
</evidence>
<dbReference type="Pfam" id="PF03865">
    <property type="entry name" value="ShlB"/>
    <property type="match status" value="1"/>
</dbReference>
<evidence type="ECO:0000256" key="1">
    <source>
        <dbReference type="ARBA" id="ARBA00004442"/>
    </source>
</evidence>
<dbReference type="GO" id="GO:0009279">
    <property type="term" value="C:cell outer membrane"/>
    <property type="evidence" value="ECO:0007669"/>
    <property type="project" value="UniProtKB-SubCell"/>
</dbReference>
<dbReference type="Gene3D" id="3.10.20.310">
    <property type="entry name" value="membrane protein fhac"/>
    <property type="match status" value="1"/>
</dbReference>